<evidence type="ECO:0000256" key="4">
    <source>
        <dbReference type="ARBA" id="ARBA00022837"/>
    </source>
</evidence>
<feature type="region of interest" description="Disordered" evidence="5">
    <location>
        <begin position="128"/>
        <end position="148"/>
    </location>
</feature>
<keyword evidence="2" id="KW-0479">Metal-binding</keyword>
<sequence length="223" mass="24664">MVTTLLMLLLLFIAGLFSVYSYLPHKKIESATIPVESNTVATPQVVASRREISADKKAELRSVFDTFDQNGDGFVTKKELRESLKNIKIFMTEEEVEEVVAKVDSNGDGLIDFEEFCLLCELMGVQDSGRGGGGESSGDVRQEGDRSEGDLKEAFDVFDKDKDGLITVEELDLVLSSLGLKKGKRVEDCKAMIRKFDVDGDGMVNFDEFKMMMRGGDTLVSAF</sequence>
<keyword evidence="4" id="KW-0106">Calcium</keyword>
<dbReference type="Proteomes" id="UP001159364">
    <property type="component" value="Linkage Group LG04"/>
</dbReference>
<evidence type="ECO:0000256" key="6">
    <source>
        <dbReference type="SAM" id="SignalP"/>
    </source>
</evidence>
<comment type="caution">
    <text evidence="8">The sequence shown here is derived from an EMBL/GenBank/DDBJ whole genome shotgun (WGS) entry which is preliminary data.</text>
</comment>
<dbReference type="GO" id="GO:0005509">
    <property type="term" value="F:calcium ion binding"/>
    <property type="evidence" value="ECO:0007669"/>
    <property type="project" value="InterPro"/>
</dbReference>
<dbReference type="SMART" id="SM00054">
    <property type="entry name" value="EFh"/>
    <property type="match status" value="4"/>
</dbReference>
<dbReference type="Gene3D" id="1.10.238.10">
    <property type="entry name" value="EF-hand"/>
    <property type="match status" value="2"/>
</dbReference>
<dbReference type="CDD" id="cd00051">
    <property type="entry name" value="EFh"/>
    <property type="match status" value="1"/>
</dbReference>
<name>A0AAV8TMI1_9ROSI</name>
<dbReference type="InterPro" id="IPR011992">
    <property type="entry name" value="EF-hand-dom_pair"/>
</dbReference>
<dbReference type="Pfam" id="PF13499">
    <property type="entry name" value="EF-hand_7"/>
    <property type="match status" value="2"/>
</dbReference>
<dbReference type="InterPro" id="IPR002048">
    <property type="entry name" value="EF_hand_dom"/>
</dbReference>
<feature type="signal peptide" evidence="6">
    <location>
        <begin position="1"/>
        <end position="21"/>
    </location>
</feature>
<evidence type="ECO:0000256" key="3">
    <source>
        <dbReference type="ARBA" id="ARBA00022737"/>
    </source>
</evidence>
<dbReference type="PANTHER" id="PTHR10891">
    <property type="entry name" value="EF-HAND CALCIUM-BINDING DOMAIN CONTAINING PROTEIN"/>
    <property type="match status" value="1"/>
</dbReference>
<dbReference type="FunFam" id="1.10.238.10:FF:000089">
    <property type="entry name" value="calmodulin-like protein 3"/>
    <property type="match status" value="1"/>
</dbReference>
<dbReference type="PROSITE" id="PS00018">
    <property type="entry name" value="EF_HAND_1"/>
    <property type="match status" value="4"/>
</dbReference>
<feature type="domain" description="EF-hand" evidence="7">
    <location>
        <begin position="184"/>
        <end position="219"/>
    </location>
</feature>
<keyword evidence="9" id="KW-1185">Reference proteome</keyword>
<evidence type="ECO:0000256" key="5">
    <source>
        <dbReference type="SAM" id="MobiDB-lite"/>
    </source>
</evidence>
<dbReference type="FunFam" id="1.10.238.10:FF:000003">
    <property type="entry name" value="Calmodulin A"/>
    <property type="match status" value="1"/>
</dbReference>
<keyword evidence="6" id="KW-0732">Signal</keyword>
<evidence type="ECO:0000259" key="7">
    <source>
        <dbReference type="PROSITE" id="PS50222"/>
    </source>
</evidence>
<feature type="domain" description="EF-hand" evidence="7">
    <location>
        <begin position="91"/>
        <end position="126"/>
    </location>
</feature>
<evidence type="ECO:0000313" key="9">
    <source>
        <dbReference type="Proteomes" id="UP001159364"/>
    </source>
</evidence>
<dbReference type="PROSITE" id="PS50222">
    <property type="entry name" value="EF_HAND_2"/>
    <property type="match status" value="4"/>
</dbReference>
<dbReference type="GO" id="GO:0005737">
    <property type="term" value="C:cytoplasm"/>
    <property type="evidence" value="ECO:0007669"/>
    <property type="project" value="UniProtKB-ARBA"/>
</dbReference>
<feature type="chain" id="PRO_5043350463" description="EF-hand domain-containing protein" evidence="6">
    <location>
        <begin position="22"/>
        <end position="223"/>
    </location>
</feature>
<dbReference type="InterPro" id="IPR018247">
    <property type="entry name" value="EF_Hand_1_Ca_BS"/>
</dbReference>
<evidence type="ECO:0000256" key="1">
    <source>
        <dbReference type="ARBA" id="ARBA00003291"/>
    </source>
</evidence>
<feature type="compositionally biased region" description="Basic and acidic residues" evidence="5">
    <location>
        <begin position="138"/>
        <end position="148"/>
    </location>
</feature>
<dbReference type="EMBL" id="JAIWQS010000004">
    <property type="protein sequence ID" value="KAJ8768062.1"/>
    <property type="molecule type" value="Genomic_DNA"/>
</dbReference>
<dbReference type="PRINTS" id="PR01697">
    <property type="entry name" value="PARVALBUMIN"/>
</dbReference>
<comment type="function">
    <text evidence="1">Potential calcium sensor.</text>
</comment>
<feature type="domain" description="EF-hand" evidence="7">
    <location>
        <begin position="55"/>
        <end position="90"/>
    </location>
</feature>
<protein>
    <recommendedName>
        <fullName evidence="7">EF-hand domain-containing protein</fullName>
    </recommendedName>
</protein>
<keyword evidence="3" id="KW-0677">Repeat</keyword>
<gene>
    <name evidence="8" type="ORF">K2173_021002</name>
</gene>
<organism evidence="8 9">
    <name type="scientific">Erythroxylum novogranatense</name>
    <dbReference type="NCBI Taxonomy" id="1862640"/>
    <lineage>
        <taxon>Eukaryota</taxon>
        <taxon>Viridiplantae</taxon>
        <taxon>Streptophyta</taxon>
        <taxon>Embryophyta</taxon>
        <taxon>Tracheophyta</taxon>
        <taxon>Spermatophyta</taxon>
        <taxon>Magnoliopsida</taxon>
        <taxon>eudicotyledons</taxon>
        <taxon>Gunneridae</taxon>
        <taxon>Pentapetalae</taxon>
        <taxon>rosids</taxon>
        <taxon>fabids</taxon>
        <taxon>Malpighiales</taxon>
        <taxon>Erythroxylaceae</taxon>
        <taxon>Erythroxylum</taxon>
    </lineage>
</organism>
<accession>A0AAV8TMI1</accession>
<feature type="domain" description="EF-hand" evidence="7">
    <location>
        <begin position="146"/>
        <end position="181"/>
    </location>
</feature>
<evidence type="ECO:0000256" key="2">
    <source>
        <dbReference type="ARBA" id="ARBA00022723"/>
    </source>
</evidence>
<dbReference type="AlphaFoldDB" id="A0AAV8TMI1"/>
<reference evidence="8 9" key="1">
    <citation type="submission" date="2021-09" db="EMBL/GenBank/DDBJ databases">
        <title>Genomic insights and catalytic innovation underlie evolution of tropane alkaloids biosynthesis.</title>
        <authorList>
            <person name="Wang Y.-J."/>
            <person name="Tian T."/>
            <person name="Huang J.-P."/>
            <person name="Huang S.-X."/>
        </authorList>
    </citation>
    <scope>NUCLEOTIDE SEQUENCE [LARGE SCALE GENOMIC DNA]</scope>
    <source>
        <strain evidence="8">KIB-2018</strain>
        <tissue evidence="8">Leaf</tissue>
    </source>
</reference>
<dbReference type="InterPro" id="IPR039647">
    <property type="entry name" value="EF_hand_pair_protein_CML-like"/>
</dbReference>
<dbReference type="SUPFAM" id="SSF47473">
    <property type="entry name" value="EF-hand"/>
    <property type="match status" value="1"/>
</dbReference>
<proteinExistence type="predicted"/>
<evidence type="ECO:0000313" key="8">
    <source>
        <dbReference type="EMBL" id="KAJ8768062.1"/>
    </source>
</evidence>